<dbReference type="AlphaFoldDB" id="A0A5C7H3G4"/>
<accession>A0A5C7H3G4</accession>
<protein>
    <submittedName>
        <fullName evidence="2">Uncharacterized protein</fullName>
    </submittedName>
</protein>
<evidence type="ECO:0000256" key="1">
    <source>
        <dbReference type="SAM" id="Phobius"/>
    </source>
</evidence>
<dbReference type="Proteomes" id="UP000323000">
    <property type="component" value="Chromosome 11"/>
</dbReference>
<keyword evidence="1" id="KW-1133">Transmembrane helix</keyword>
<keyword evidence="1" id="KW-0812">Transmembrane</keyword>
<feature type="transmembrane region" description="Helical" evidence="1">
    <location>
        <begin position="75"/>
        <end position="96"/>
    </location>
</feature>
<name>A0A5C7H3G4_9ROSI</name>
<feature type="transmembrane region" description="Helical" evidence="1">
    <location>
        <begin position="7"/>
        <end position="23"/>
    </location>
</feature>
<evidence type="ECO:0000313" key="3">
    <source>
        <dbReference type="Proteomes" id="UP000323000"/>
    </source>
</evidence>
<dbReference type="OrthoDB" id="1725376at2759"/>
<keyword evidence="3" id="KW-1185">Reference proteome</keyword>
<evidence type="ECO:0000313" key="2">
    <source>
        <dbReference type="EMBL" id="TXG51245.1"/>
    </source>
</evidence>
<feature type="transmembrane region" description="Helical" evidence="1">
    <location>
        <begin position="43"/>
        <end position="63"/>
    </location>
</feature>
<sequence length="191" mass="22102">MHFFIDLRYLFPPFVNLCLYLFLTSKGDGSYYYWGQNDVVDFLQYPILIFLILAILLLLFLLFTSIKLPLTAKPLRLRAGNFSALLAAAFLASIMLPPSLFWFAYLLLVIISPWYRILWSLFKHLFDGLCQNLRSIPTIFINCVTQNQENFSDPAATRIEQIIGRVVDTEDNLIQQNRSRLEQDLVVVIDG</sequence>
<comment type="caution">
    <text evidence="2">The sequence shown here is derived from an EMBL/GenBank/DDBJ whole genome shotgun (WGS) entry which is preliminary data.</text>
</comment>
<dbReference type="EMBL" id="VAHF01000011">
    <property type="protein sequence ID" value="TXG51245.1"/>
    <property type="molecule type" value="Genomic_DNA"/>
</dbReference>
<reference evidence="3" key="1">
    <citation type="journal article" date="2019" name="Gigascience">
        <title>De novo genome assembly of the endangered Acer yangbiense, a plant species with extremely small populations endemic to Yunnan Province, China.</title>
        <authorList>
            <person name="Yang J."/>
            <person name="Wariss H.M."/>
            <person name="Tao L."/>
            <person name="Zhang R."/>
            <person name="Yun Q."/>
            <person name="Hollingsworth P."/>
            <person name="Dao Z."/>
            <person name="Luo G."/>
            <person name="Guo H."/>
            <person name="Ma Y."/>
            <person name="Sun W."/>
        </authorList>
    </citation>
    <scope>NUCLEOTIDE SEQUENCE [LARGE SCALE GENOMIC DNA]</scope>
    <source>
        <strain evidence="3">cv. Malutang</strain>
    </source>
</reference>
<keyword evidence="1" id="KW-0472">Membrane</keyword>
<feature type="transmembrane region" description="Helical" evidence="1">
    <location>
        <begin position="102"/>
        <end position="122"/>
    </location>
</feature>
<organism evidence="2 3">
    <name type="scientific">Acer yangbiense</name>
    <dbReference type="NCBI Taxonomy" id="1000413"/>
    <lineage>
        <taxon>Eukaryota</taxon>
        <taxon>Viridiplantae</taxon>
        <taxon>Streptophyta</taxon>
        <taxon>Embryophyta</taxon>
        <taxon>Tracheophyta</taxon>
        <taxon>Spermatophyta</taxon>
        <taxon>Magnoliopsida</taxon>
        <taxon>eudicotyledons</taxon>
        <taxon>Gunneridae</taxon>
        <taxon>Pentapetalae</taxon>
        <taxon>rosids</taxon>
        <taxon>malvids</taxon>
        <taxon>Sapindales</taxon>
        <taxon>Sapindaceae</taxon>
        <taxon>Hippocastanoideae</taxon>
        <taxon>Acereae</taxon>
        <taxon>Acer</taxon>
    </lineage>
</organism>
<gene>
    <name evidence="2" type="ORF">EZV62_023769</name>
</gene>
<proteinExistence type="predicted"/>